<dbReference type="EMBL" id="MU853845">
    <property type="protein sequence ID" value="KAK3937783.1"/>
    <property type="molecule type" value="Genomic_DNA"/>
</dbReference>
<evidence type="ECO:0000313" key="2">
    <source>
        <dbReference type="Proteomes" id="UP001303473"/>
    </source>
</evidence>
<dbReference type="AlphaFoldDB" id="A0AAN6N3Z3"/>
<comment type="caution">
    <text evidence="1">The sequence shown here is derived from an EMBL/GenBank/DDBJ whole genome shotgun (WGS) entry which is preliminary data.</text>
</comment>
<organism evidence="1 2">
    <name type="scientific">Diplogelasinospora grovesii</name>
    <dbReference type="NCBI Taxonomy" id="303347"/>
    <lineage>
        <taxon>Eukaryota</taxon>
        <taxon>Fungi</taxon>
        <taxon>Dikarya</taxon>
        <taxon>Ascomycota</taxon>
        <taxon>Pezizomycotina</taxon>
        <taxon>Sordariomycetes</taxon>
        <taxon>Sordariomycetidae</taxon>
        <taxon>Sordariales</taxon>
        <taxon>Diplogelasinosporaceae</taxon>
        <taxon>Diplogelasinospora</taxon>
    </lineage>
</organism>
<evidence type="ECO:0008006" key="3">
    <source>
        <dbReference type="Google" id="ProtNLM"/>
    </source>
</evidence>
<reference evidence="2" key="1">
    <citation type="journal article" date="2023" name="Mol. Phylogenet. Evol.">
        <title>Genome-scale phylogeny and comparative genomics of the fungal order Sordariales.</title>
        <authorList>
            <person name="Hensen N."/>
            <person name="Bonometti L."/>
            <person name="Westerberg I."/>
            <person name="Brannstrom I.O."/>
            <person name="Guillou S."/>
            <person name="Cros-Aarteil S."/>
            <person name="Calhoun S."/>
            <person name="Haridas S."/>
            <person name="Kuo A."/>
            <person name="Mondo S."/>
            <person name="Pangilinan J."/>
            <person name="Riley R."/>
            <person name="LaButti K."/>
            <person name="Andreopoulos B."/>
            <person name="Lipzen A."/>
            <person name="Chen C."/>
            <person name="Yan M."/>
            <person name="Daum C."/>
            <person name="Ng V."/>
            <person name="Clum A."/>
            <person name="Steindorff A."/>
            <person name="Ohm R.A."/>
            <person name="Martin F."/>
            <person name="Silar P."/>
            <person name="Natvig D.O."/>
            <person name="Lalanne C."/>
            <person name="Gautier V."/>
            <person name="Ament-Velasquez S.L."/>
            <person name="Kruys A."/>
            <person name="Hutchinson M.I."/>
            <person name="Powell A.J."/>
            <person name="Barry K."/>
            <person name="Miller A.N."/>
            <person name="Grigoriev I.V."/>
            <person name="Debuchy R."/>
            <person name="Gladieux P."/>
            <person name="Hiltunen Thoren M."/>
            <person name="Johannesson H."/>
        </authorList>
    </citation>
    <scope>NUCLEOTIDE SEQUENCE [LARGE SCALE GENOMIC DNA]</scope>
    <source>
        <strain evidence="2">CBS 340.73</strain>
    </source>
</reference>
<proteinExistence type="predicted"/>
<gene>
    <name evidence="1" type="ORF">QBC46DRAFT_460654</name>
</gene>
<dbReference type="Gene3D" id="2.120.10.70">
    <property type="entry name" value="Fucose-specific lectin"/>
    <property type="match status" value="1"/>
</dbReference>
<accession>A0AAN6N3Z3</accession>
<name>A0AAN6N3Z3_9PEZI</name>
<sequence>MIGCISALAANGWRSSGDSDFSIRLSYQGPDNMLRYNQYSTIFGSWSPPHVIMAAAGAFPGTPLTATTIPYDMGLGYSQTQTELFWIASTNNRISGQNWRDGLPASGASDSIDSFMFTAGSGTRMASLWPSILVLDDNAQFKEVNYTSGIGFAASTLVTASSTPQPQQSSPLLALPRSTGHPGIEENVFYVSGNGALNVLARSASGAIVAAGKAFSMPANTSSLAGFAVAAKNTTDVISYVLWQDPSQGGIWMACLDPTAGGGWQSPTTDPVFADADVPTQLACVNVAVNWDGGSTMMPLLPNFDLSRCYFQAGGAIKEVLYDGTKWVDLGFIPMP</sequence>
<evidence type="ECO:0000313" key="1">
    <source>
        <dbReference type="EMBL" id="KAK3937783.1"/>
    </source>
</evidence>
<dbReference type="Proteomes" id="UP001303473">
    <property type="component" value="Unassembled WGS sequence"/>
</dbReference>
<keyword evidence="2" id="KW-1185">Reference proteome</keyword>
<protein>
    <recommendedName>
        <fullName evidence="3">Fucose-specific lectin</fullName>
    </recommendedName>
</protein>
<dbReference type="SUPFAM" id="SSF89372">
    <property type="entry name" value="Fucose-specific lectin"/>
    <property type="match status" value="1"/>
</dbReference>